<accession>A0AAD9WGK2</accession>
<dbReference type="Gene3D" id="2.40.50.100">
    <property type="match status" value="1"/>
</dbReference>
<comment type="subcellular location">
    <subcellularLocation>
        <location evidence="4">Mitochondrion</location>
    </subcellularLocation>
</comment>
<dbReference type="EMBL" id="JAUBYV010000001">
    <property type="protein sequence ID" value="KAK2629358.1"/>
    <property type="molecule type" value="Genomic_DNA"/>
</dbReference>
<dbReference type="InterPro" id="IPR011053">
    <property type="entry name" value="Single_hybrid_motif"/>
</dbReference>
<dbReference type="GO" id="GO:0009249">
    <property type="term" value="P:protein lipoylation"/>
    <property type="evidence" value="ECO:0007669"/>
    <property type="project" value="TreeGrafter"/>
</dbReference>
<dbReference type="AlphaFoldDB" id="A0AAD9WGK2"/>
<evidence type="ECO:0000256" key="2">
    <source>
        <dbReference type="ARBA" id="ARBA00022823"/>
    </source>
</evidence>
<dbReference type="InterPro" id="IPR033753">
    <property type="entry name" value="GCV_H/Fam206"/>
</dbReference>
<dbReference type="InterPro" id="IPR002930">
    <property type="entry name" value="GCV_H"/>
</dbReference>
<dbReference type="CDD" id="cd06848">
    <property type="entry name" value="GCS_H"/>
    <property type="match status" value="1"/>
</dbReference>
<protein>
    <recommendedName>
        <fullName evidence="4">Glycine cleavage system H protein</fullName>
    </recommendedName>
</protein>
<dbReference type="HAMAP" id="MF_00272">
    <property type="entry name" value="GcvH"/>
    <property type="match status" value="1"/>
</dbReference>
<dbReference type="Proteomes" id="UP001285354">
    <property type="component" value="Unassembled WGS sequence"/>
</dbReference>
<comment type="caution">
    <text evidence="6">The sequence shown here is derived from an EMBL/GenBank/DDBJ whole genome shotgun (WGS) entry which is preliminary data.</text>
</comment>
<organism evidence="6 7">
    <name type="scientific">Diplocarpon rosae</name>
    <dbReference type="NCBI Taxonomy" id="946125"/>
    <lineage>
        <taxon>Eukaryota</taxon>
        <taxon>Fungi</taxon>
        <taxon>Dikarya</taxon>
        <taxon>Ascomycota</taxon>
        <taxon>Pezizomycotina</taxon>
        <taxon>Leotiomycetes</taxon>
        <taxon>Helotiales</taxon>
        <taxon>Drepanopezizaceae</taxon>
        <taxon>Diplocarpon</taxon>
    </lineage>
</organism>
<evidence type="ECO:0000313" key="6">
    <source>
        <dbReference type="EMBL" id="KAK2629358.1"/>
    </source>
</evidence>
<comment type="cofactor">
    <cofactor evidence="4">
        <name>(R)-lipoate</name>
        <dbReference type="ChEBI" id="CHEBI:83088"/>
    </cofactor>
    <text evidence="4">Binds 1 lipoyl cofactor covalently.</text>
</comment>
<dbReference type="SUPFAM" id="SSF51230">
    <property type="entry name" value="Single hybrid motif"/>
    <property type="match status" value="1"/>
</dbReference>
<dbReference type="GO" id="GO:0019464">
    <property type="term" value="P:glycine decarboxylation via glycine cleavage system"/>
    <property type="evidence" value="ECO:0007669"/>
    <property type="project" value="UniProtKB-UniRule"/>
</dbReference>
<name>A0AAD9WGK2_9HELO</name>
<reference evidence="6" key="1">
    <citation type="submission" date="2023-06" db="EMBL/GenBank/DDBJ databases">
        <title>Draft genome of Marssonina rosae.</title>
        <authorList>
            <person name="Cheng Q."/>
        </authorList>
    </citation>
    <scope>NUCLEOTIDE SEQUENCE</scope>
    <source>
        <strain evidence="6">R4</strain>
    </source>
</reference>
<dbReference type="PANTHER" id="PTHR11715">
    <property type="entry name" value="GLYCINE CLEAVAGE SYSTEM H PROTEIN"/>
    <property type="match status" value="1"/>
</dbReference>
<comment type="subunit">
    <text evidence="4">The glycine cleavage system is composed of four proteins: P, T, L and H.</text>
</comment>
<dbReference type="InterPro" id="IPR000089">
    <property type="entry name" value="Biotin_lipoyl"/>
</dbReference>
<sequence>MSSRRGISNIIQVDTMASIARSLRPVASRLAPSSCRYAATWRSSQLQQRAFSASPVAQVKKYTKDHEWVELSEDGKTGVIGISEYAAHALGDVVYVELPTTPMEVAAGDSIGAVESVKSASDINVPISCTITAVNDLLEEKPGTINKGPEDDSSSGGWVAKVEVGEAGVQDLEGLMDAKAYKEFTEEA</sequence>
<evidence type="ECO:0000256" key="1">
    <source>
        <dbReference type="ARBA" id="ARBA00009249"/>
    </source>
</evidence>
<gene>
    <name evidence="6" type="ORF">QTJ16_000178</name>
</gene>
<dbReference type="PROSITE" id="PS50968">
    <property type="entry name" value="BIOTINYL_LIPOYL"/>
    <property type="match status" value="1"/>
</dbReference>
<evidence type="ECO:0000256" key="4">
    <source>
        <dbReference type="RuleBase" id="RU364055"/>
    </source>
</evidence>
<dbReference type="GO" id="GO:0005960">
    <property type="term" value="C:glycine cleavage complex"/>
    <property type="evidence" value="ECO:0007669"/>
    <property type="project" value="UniProtKB-UniRule"/>
</dbReference>
<dbReference type="NCBIfam" id="NF002270">
    <property type="entry name" value="PRK01202.1"/>
    <property type="match status" value="1"/>
</dbReference>
<dbReference type="Pfam" id="PF01597">
    <property type="entry name" value="GCV_H"/>
    <property type="match status" value="1"/>
</dbReference>
<feature type="modified residue" description="N6-lipoyllysine" evidence="3">
    <location>
        <position position="118"/>
    </location>
</feature>
<keyword evidence="4" id="KW-0809">Transit peptide</keyword>
<comment type="function">
    <text evidence="4">The H protein shuttles the methylamine group of glycine from the P protein to the T protein.</text>
</comment>
<keyword evidence="4" id="KW-0496">Mitochondrion</keyword>
<evidence type="ECO:0000256" key="3">
    <source>
        <dbReference type="PIRSR" id="PIRSR617453-50"/>
    </source>
</evidence>
<evidence type="ECO:0000313" key="7">
    <source>
        <dbReference type="Proteomes" id="UP001285354"/>
    </source>
</evidence>
<dbReference type="InterPro" id="IPR017453">
    <property type="entry name" value="GCV_H_sub"/>
</dbReference>
<comment type="similarity">
    <text evidence="1 4">Belongs to the GcvH family.</text>
</comment>
<dbReference type="PANTHER" id="PTHR11715:SF3">
    <property type="entry name" value="GLYCINE CLEAVAGE SYSTEM H PROTEIN-RELATED"/>
    <property type="match status" value="1"/>
</dbReference>
<dbReference type="GO" id="GO:0005739">
    <property type="term" value="C:mitochondrion"/>
    <property type="evidence" value="ECO:0007669"/>
    <property type="project" value="UniProtKB-SubCell"/>
</dbReference>
<dbReference type="NCBIfam" id="TIGR00527">
    <property type="entry name" value="gcvH"/>
    <property type="match status" value="1"/>
</dbReference>
<feature type="domain" description="Lipoyl-binding" evidence="5">
    <location>
        <begin position="77"/>
        <end position="163"/>
    </location>
</feature>
<keyword evidence="7" id="KW-1185">Reference proteome</keyword>
<keyword evidence="2 3" id="KW-0450">Lipoyl</keyword>
<evidence type="ECO:0000259" key="5">
    <source>
        <dbReference type="PROSITE" id="PS50968"/>
    </source>
</evidence>
<proteinExistence type="inferred from homology"/>